<gene>
    <name evidence="7" type="ORF">DRO07_01810</name>
</gene>
<keyword evidence="3 6" id="KW-0812">Transmembrane</keyword>
<feature type="transmembrane region" description="Helical" evidence="6">
    <location>
        <begin position="115"/>
        <end position="134"/>
    </location>
</feature>
<feature type="transmembrane region" description="Helical" evidence="6">
    <location>
        <begin position="140"/>
        <end position="161"/>
    </location>
</feature>
<protein>
    <recommendedName>
        <fullName evidence="9">Flippase-like domain-containing protein</fullName>
    </recommendedName>
</protein>
<name>A0A497JH88_9ARCH</name>
<dbReference type="PANTHER" id="PTHR40277">
    <property type="entry name" value="BLL5419 PROTEIN"/>
    <property type="match status" value="1"/>
</dbReference>
<feature type="non-terminal residue" evidence="7">
    <location>
        <position position="200"/>
    </location>
</feature>
<keyword evidence="4 6" id="KW-1133">Transmembrane helix</keyword>
<dbReference type="PANTHER" id="PTHR40277:SF1">
    <property type="entry name" value="BLL5419 PROTEIN"/>
    <property type="match status" value="1"/>
</dbReference>
<evidence type="ECO:0000256" key="5">
    <source>
        <dbReference type="ARBA" id="ARBA00023136"/>
    </source>
</evidence>
<evidence type="ECO:0000256" key="3">
    <source>
        <dbReference type="ARBA" id="ARBA00022692"/>
    </source>
</evidence>
<dbReference type="NCBIfam" id="TIGR00374">
    <property type="entry name" value="flippase-like domain"/>
    <property type="match status" value="1"/>
</dbReference>
<keyword evidence="2" id="KW-1003">Cell membrane</keyword>
<accession>A0A497JH88</accession>
<evidence type="ECO:0000256" key="4">
    <source>
        <dbReference type="ARBA" id="ARBA00022989"/>
    </source>
</evidence>
<keyword evidence="5 6" id="KW-0472">Membrane</keyword>
<comment type="caution">
    <text evidence="7">The sequence shown here is derived from an EMBL/GenBank/DDBJ whole genome shotgun (WGS) entry which is preliminary data.</text>
</comment>
<evidence type="ECO:0000256" key="2">
    <source>
        <dbReference type="ARBA" id="ARBA00022475"/>
    </source>
</evidence>
<evidence type="ECO:0000256" key="1">
    <source>
        <dbReference type="ARBA" id="ARBA00004651"/>
    </source>
</evidence>
<feature type="transmembrane region" description="Helical" evidence="6">
    <location>
        <begin position="35"/>
        <end position="57"/>
    </location>
</feature>
<sequence>MKKLLALIGIALFLLILLTIDLNKTISFLSKADLTLIALAILILISTIAIRCAKWFLILKHEGIELSFWKAFKYYYIGIVLGTFTPGRLGDFAKALYLKKHGLARVFACVLVDRLADVSILFFTGLLASMLFSLYFGVEIFSSAMLLLLIVLFCLAAYIFLNEPLLKKLLKPFYNYLVPERFKAQLKQGFASFLKTSHAI</sequence>
<comment type="subcellular location">
    <subcellularLocation>
        <location evidence="1">Cell membrane</location>
        <topology evidence="1">Multi-pass membrane protein</topology>
    </subcellularLocation>
</comment>
<dbReference type="AlphaFoldDB" id="A0A497JH88"/>
<proteinExistence type="predicted"/>
<evidence type="ECO:0000256" key="6">
    <source>
        <dbReference type="SAM" id="Phobius"/>
    </source>
</evidence>
<reference evidence="7 8" key="1">
    <citation type="submission" date="2018-06" db="EMBL/GenBank/DDBJ databases">
        <title>Extensive metabolic versatility and redundancy in microbially diverse, dynamic hydrothermal sediments.</title>
        <authorList>
            <person name="Dombrowski N."/>
            <person name="Teske A."/>
            <person name="Baker B.J."/>
        </authorList>
    </citation>
    <scope>NUCLEOTIDE SEQUENCE [LARGE SCALE GENOMIC DNA]</scope>
    <source>
        <strain evidence="7">B9_G13</strain>
    </source>
</reference>
<dbReference type="GO" id="GO:0005886">
    <property type="term" value="C:plasma membrane"/>
    <property type="evidence" value="ECO:0007669"/>
    <property type="project" value="UniProtKB-SubCell"/>
</dbReference>
<dbReference type="InterPro" id="IPR022791">
    <property type="entry name" value="L-PG_synthase/AglD"/>
</dbReference>
<evidence type="ECO:0000313" key="7">
    <source>
        <dbReference type="EMBL" id="RLG69701.1"/>
    </source>
</evidence>
<dbReference type="EMBL" id="QMWO01000055">
    <property type="protein sequence ID" value="RLG69701.1"/>
    <property type="molecule type" value="Genomic_DNA"/>
</dbReference>
<dbReference type="Proteomes" id="UP000277633">
    <property type="component" value="Unassembled WGS sequence"/>
</dbReference>
<dbReference type="Pfam" id="PF03706">
    <property type="entry name" value="LPG_synthase_TM"/>
    <property type="match status" value="1"/>
</dbReference>
<evidence type="ECO:0000313" key="8">
    <source>
        <dbReference type="Proteomes" id="UP000277633"/>
    </source>
</evidence>
<evidence type="ECO:0008006" key="9">
    <source>
        <dbReference type="Google" id="ProtNLM"/>
    </source>
</evidence>
<organism evidence="7 8">
    <name type="scientific">Candidatus Iainarchaeum sp</name>
    <dbReference type="NCBI Taxonomy" id="3101447"/>
    <lineage>
        <taxon>Archaea</taxon>
        <taxon>Candidatus Iainarchaeota</taxon>
        <taxon>Candidatus Iainarchaeia</taxon>
        <taxon>Candidatus Iainarchaeales</taxon>
        <taxon>Candidatus Iainarchaeaceae</taxon>
        <taxon>Candidatus Iainarchaeum</taxon>
    </lineage>
</organism>